<keyword evidence="2" id="KW-1185">Reference proteome</keyword>
<accession>A0AAE0YP92</accession>
<organism evidence="1 2">
    <name type="scientific">Elysia crispata</name>
    <name type="common">lettuce slug</name>
    <dbReference type="NCBI Taxonomy" id="231223"/>
    <lineage>
        <taxon>Eukaryota</taxon>
        <taxon>Metazoa</taxon>
        <taxon>Spiralia</taxon>
        <taxon>Lophotrochozoa</taxon>
        <taxon>Mollusca</taxon>
        <taxon>Gastropoda</taxon>
        <taxon>Heterobranchia</taxon>
        <taxon>Euthyneura</taxon>
        <taxon>Panpulmonata</taxon>
        <taxon>Sacoglossa</taxon>
        <taxon>Placobranchoidea</taxon>
        <taxon>Plakobranchidae</taxon>
        <taxon>Elysia</taxon>
    </lineage>
</organism>
<dbReference type="Proteomes" id="UP001283361">
    <property type="component" value="Unassembled WGS sequence"/>
</dbReference>
<dbReference type="EMBL" id="JAWDGP010005730">
    <property type="protein sequence ID" value="KAK3752952.1"/>
    <property type="molecule type" value="Genomic_DNA"/>
</dbReference>
<proteinExistence type="predicted"/>
<gene>
    <name evidence="1" type="ORF">RRG08_021196</name>
</gene>
<reference evidence="1" key="1">
    <citation type="journal article" date="2023" name="G3 (Bethesda)">
        <title>A reference genome for the long-term kleptoplast-retaining sea slug Elysia crispata morphotype clarki.</title>
        <authorList>
            <person name="Eastman K.E."/>
            <person name="Pendleton A.L."/>
            <person name="Shaikh M.A."/>
            <person name="Suttiyut T."/>
            <person name="Ogas R."/>
            <person name="Tomko P."/>
            <person name="Gavelis G."/>
            <person name="Widhalm J.R."/>
            <person name="Wisecaver J.H."/>
        </authorList>
    </citation>
    <scope>NUCLEOTIDE SEQUENCE</scope>
    <source>
        <strain evidence="1">ECLA1</strain>
    </source>
</reference>
<comment type="caution">
    <text evidence="1">The sequence shown here is derived from an EMBL/GenBank/DDBJ whole genome shotgun (WGS) entry which is preliminary data.</text>
</comment>
<dbReference type="AlphaFoldDB" id="A0AAE0YP92"/>
<protein>
    <submittedName>
        <fullName evidence="1">Uncharacterized protein</fullName>
    </submittedName>
</protein>
<evidence type="ECO:0000313" key="2">
    <source>
        <dbReference type="Proteomes" id="UP001283361"/>
    </source>
</evidence>
<evidence type="ECO:0000313" key="1">
    <source>
        <dbReference type="EMBL" id="KAK3752952.1"/>
    </source>
</evidence>
<sequence length="81" mass="8943">MLENGNFFQQKLYINEEIEEVNSVSAGVIPAQAQCLWFVVTTAAVQVYQAHRTLCISATGEEGGEWGATPNGTWIMQTRAH</sequence>
<name>A0AAE0YP92_9GAST</name>